<name>A0ABS7DDS2_9GAMM</name>
<accession>A0ABS7DDS2</accession>
<sequence length="183" mass="22172">MFFNNYQEFLNAAAVCNRDYYNVFCFLNDHKEEQCYVRYFEIRNINPKHCFEYLKIDNPNLDILMSALELKEPETIEDLSHILSTFYQYSFIYNSCEHEFTEIANKHPEVIDFAKKKLLNHEYKLDDDHHFIDPPFLKFHTIEHVSENINEFAFSWLVDEVVLDIVFSKNHFKMMNYKQDVLI</sequence>
<keyword evidence="2" id="KW-1185">Reference proteome</keyword>
<organism evidence="1 2">
    <name type="scientific">Succinivibrio faecicola</name>
    <dbReference type="NCBI Taxonomy" id="2820300"/>
    <lineage>
        <taxon>Bacteria</taxon>
        <taxon>Pseudomonadati</taxon>
        <taxon>Pseudomonadota</taxon>
        <taxon>Gammaproteobacteria</taxon>
        <taxon>Aeromonadales</taxon>
        <taxon>Succinivibrionaceae</taxon>
        <taxon>Succinivibrio</taxon>
    </lineage>
</organism>
<evidence type="ECO:0000313" key="1">
    <source>
        <dbReference type="EMBL" id="MBW7569443.1"/>
    </source>
</evidence>
<gene>
    <name evidence="1" type="ORF">J5V48_00835</name>
</gene>
<evidence type="ECO:0000313" key="2">
    <source>
        <dbReference type="Proteomes" id="UP000731465"/>
    </source>
</evidence>
<dbReference type="Proteomes" id="UP000731465">
    <property type="component" value="Unassembled WGS sequence"/>
</dbReference>
<reference evidence="1 2" key="1">
    <citation type="submission" date="2021-03" db="EMBL/GenBank/DDBJ databases">
        <title>Succinivibrio sp. nov. isolated from feces of cow.</title>
        <authorList>
            <person name="Choi J.-Y."/>
        </authorList>
    </citation>
    <scope>NUCLEOTIDE SEQUENCE [LARGE SCALE GENOMIC DNA]</scope>
    <source>
        <strain evidence="1 2">AGMB01872</strain>
    </source>
</reference>
<dbReference type="RefSeq" id="WP_219935968.1">
    <property type="nucleotide sequence ID" value="NZ_JAGFNY010000001.1"/>
</dbReference>
<dbReference type="EMBL" id="JAGFNY010000001">
    <property type="protein sequence ID" value="MBW7569443.1"/>
    <property type="molecule type" value="Genomic_DNA"/>
</dbReference>
<protein>
    <submittedName>
        <fullName evidence="1">Uncharacterized protein</fullName>
    </submittedName>
</protein>
<proteinExistence type="predicted"/>
<comment type="caution">
    <text evidence="1">The sequence shown here is derived from an EMBL/GenBank/DDBJ whole genome shotgun (WGS) entry which is preliminary data.</text>
</comment>